<gene>
    <name evidence="7" type="ORF">H7B90_26235</name>
</gene>
<dbReference type="SMART" id="SM00448">
    <property type="entry name" value="REC"/>
    <property type="match status" value="1"/>
</dbReference>
<dbReference type="CDD" id="cd17536">
    <property type="entry name" value="REC_YesN-like"/>
    <property type="match status" value="1"/>
</dbReference>
<sequence length="525" mass="59629">METLLIVDDEPRQVKALSAIIGKKWPRFRILEAADAEEAWSLLQREPIDAVLTDIRMPGSDGLSLAERIANEKPAVKTILISGYGRFEYARQALEHRVVDYLVKPIGLADIERIVAKLQHLFDRERRLRQSETLYREHLWRAWLGGTISRELRDELFKPYPAGIPGIAMVLEFAAPSSEIEADPDPSASERLSAKWSESLAALGRSECFADPARSRIYSFAWLDQASAARHAPWTRTVRKIYERLAEGEERRIYLGISRLQPSLTEAAPDALGEALLAVRHRFYAENEPILLRSEVGPFADAARTGTKEAAEAIASAVRNGDRAGARKRMDAFFSFRESPPYPEPDVAKEETVLLYRGVVEALRSGLLAEIDLPSMAAAKRSFEASQSCLELRSRFGRLLDALFEQAEAARRDKNGQLILQCQNYLRERYMEDLSLESLAQMYHFNPSYFSSLFKQKTGVNFSDYVLELRIRNAKRMLENTDDRIADISERVGFRNVTYFNKMFKRYTGMSPNAFRRMNGRGAMG</sequence>
<organism evidence="7 8">
    <name type="scientific">Cohnella xylanilytica</name>
    <dbReference type="NCBI Taxonomy" id="557555"/>
    <lineage>
        <taxon>Bacteria</taxon>
        <taxon>Bacillati</taxon>
        <taxon>Bacillota</taxon>
        <taxon>Bacilli</taxon>
        <taxon>Bacillales</taxon>
        <taxon>Paenibacillaceae</taxon>
        <taxon>Cohnella</taxon>
    </lineage>
</organism>
<evidence type="ECO:0000256" key="1">
    <source>
        <dbReference type="ARBA" id="ARBA00023015"/>
    </source>
</evidence>
<evidence type="ECO:0000256" key="2">
    <source>
        <dbReference type="ARBA" id="ARBA00023125"/>
    </source>
</evidence>
<dbReference type="InterPro" id="IPR018062">
    <property type="entry name" value="HTH_AraC-typ_CS"/>
</dbReference>
<evidence type="ECO:0000259" key="5">
    <source>
        <dbReference type="PROSITE" id="PS01124"/>
    </source>
</evidence>
<accession>A0A841UAE5</accession>
<evidence type="ECO:0000313" key="7">
    <source>
        <dbReference type="EMBL" id="MBB6694900.1"/>
    </source>
</evidence>
<dbReference type="InterPro" id="IPR001789">
    <property type="entry name" value="Sig_transdc_resp-reg_receiver"/>
</dbReference>
<dbReference type="InterPro" id="IPR020449">
    <property type="entry name" value="Tscrpt_reg_AraC-type_HTH"/>
</dbReference>
<dbReference type="InterPro" id="IPR018060">
    <property type="entry name" value="HTH_AraC"/>
</dbReference>
<dbReference type="SUPFAM" id="SSF46689">
    <property type="entry name" value="Homeodomain-like"/>
    <property type="match status" value="2"/>
</dbReference>
<reference evidence="7 8" key="1">
    <citation type="submission" date="2020-08" db="EMBL/GenBank/DDBJ databases">
        <title>Cohnella phylogeny.</title>
        <authorList>
            <person name="Dunlap C."/>
        </authorList>
    </citation>
    <scope>NUCLEOTIDE SEQUENCE [LARGE SCALE GENOMIC DNA]</scope>
    <source>
        <strain evidence="7 8">DSM 25239</strain>
    </source>
</reference>
<keyword evidence="4" id="KW-0597">Phosphoprotein</keyword>
<dbReference type="Proteomes" id="UP000553776">
    <property type="component" value="Unassembled WGS sequence"/>
</dbReference>
<proteinExistence type="predicted"/>
<dbReference type="GO" id="GO:0043565">
    <property type="term" value="F:sequence-specific DNA binding"/>
    <property type="evidence" value="ECO:0007669"/>
    <property type="project" value="InterPro"/>
</dbReference>
<dbReference type="PANTHER" id="PTHR43280">
    <property type="entry name" value="ARAC-FAMILY TRANSCRIPTIONAL REGULATOR"/>
    <property type="match status" value="1"/>
</dbReference>
<dbReference type="EMBL" id="JACJVR010000106">
    <property type="protein sequence ID" value="MBB6694900.1"/>
    <property type="molecule type" value="Genomic_DNA"/>
</dbReference>
<keyword evidence="2" id="KW-0238">DNA-binding</keyword>
<dbReference type="PANTHER" id="PTHR43280:SF28">
    <property type="entry name" value="HTH-TYPE TRANSCRIPTIONAL ACTIVATOR RHAS"/>
    <property type="match status" value="1"/>
</dbReference>
<dbReference type="SUPFAM" id="SSF52172">
    <property type="entry name" value="CheY-like"/>
    <property type="match status" value="1"/>
</dbReference>
<protein>
    <submittedName>
        <fullName evidence="7">Response regulator</fullName>
    </submittedName>
</protein>
<comment type="caution">
    <text evidence="7">The sequence shown here is derived from an EMBL/GenBank/DDBJ whole genome shotgun (WGS) entry which is preliminary data.</text>
</comment>
<dbReference type="Pfam" id="PF00072">
    <property type="entry name" value="Response_reg"/>
    <property type="match status" value="1"/>
</dbReference>
<evidence type="ECO:0000313" key="8">
    <source>
        <dbReference type="Proteomes" id="UP000553776"/>
    </source>
</evidence>
<keyword evidence="1" id="KW-0805">Transcription regulation</keyword>
<dbReference type="Pfam" id="PF12833">
    <property type="entry name" value="HTH_18"/>
    <property type="match status" value="1"/>
</dbReference>
<dbReference type="PRINTS" id="PR00032">
    <property type="entry name" value="HTHARAC"/>
</dbReference>
<evidence type="ECO:0000256" key="4">
    <source>
        <dbReference type="PROSITE-ProRule" id="PRU00169"/>
    </source>
</evidence>
<dbReference type="SMART" id="SM00342">
    <property type="entry name" value="HTH_ARAC"/>
    <property type="match status" value="1"/>
</dbReference>
<dbReference type="PROSITE" id="PS50110">
    <property type="entry name" value="RESPONSE_REGULATORY"/>
    <property type="match status" value="1"/>
</dbReference>
<feature type="modified residue" description="4-aspartylphosphate" evidence="4">
    <location>
        <position position="54"/>
    </location>
</feature>
<dbReference type="InterPro" id="IPR009057">
    <property type="entry name" value="Homeodomain-like_sf"/>
</dbReference>
<dbReference type="AlphaFoldDB" id="A0A841UAE5"/>
<dbReference type="GO" id="GO:0000160">
    <property type="term" value="P:phosphorelay signal transduction system"/>
    <property type="evidence" value="ECO:0007669"/>
    <property type="project" value="InterPro"/>
</dbReference>
<dbReference type="RefSeq" id="WP_185138858.1">
    <property type="nucleotide sequence ID" value="NZ_JACJVR010000106.1"/>
</dbReference>
<keyword evidence="8" id="KW-1185">Reference proteome</keyword>
<dbReference type="PROSITE" id="PS00041">
    <property type="entry name" value="HTH_ARAC_FAMILY_1"/>
    <property type="match status" value="1"/>
</dbReference>
<evidence type="ECO:0000256" key="3">
    <source>
        <dbReference type="ARBA" id="ARBA00023163"/>
    </source>
</evidence>
<feature type="domain" description="Response regulatory" evidence="6">
    <location>
        <begin position="3"/>
        <end position="119"/>
    </location>
</feature>
<feature type="domain" description="HTH araC/xylS-type" evidence="5">
    <location>
        <begin position="420"/>
        <end position="518"/>
    </location>
</feature>
<name>A0A841UAE5_9BACL</name>
<evidence type="ECO:0000259" key="6">
    <source>
        <dbReference type="PROSITE" id="PS50110"/>
    </source>
</evidence>
<keyword evidence="3" id="KW-0804">Transcription</keyword>
<dbReference type="InterPro" id="IPR011006">
    <property type="entry name" value="CheY-like_superfamily"/>
</dbReference>
<dbReference type="Gene3D" id="1.10.10.60">
    <property type="entry name" value="Homeodomain-like"/>
    <property type="match status" value="2"/>
</dbReference>
<dbReference type="GO" id="GO:0003700">
    <property type="term" value="F:DNA-binding transcription factor activity"/>
    <property type="evidence" value="ECO:0007669"/>
    <property type="project" value="InterPro"/>
</dbReference>
<dbReference type="Gene3D" id="3.40.50.2300">
    <property type="match status" value="1"/>
</dbReference>
<dbReference type="PROSITE" id="PS01124">
    <property type="entry name" value="HTH_ARAC_FAMILY_2"/>
    <property type="match status" value="1"/>
</dbReference>